<gene>
    <name evidence="6" type="ORF">EHYA_00651</name>
</gene>
<reference evidence="6 7" key="1">
    <citation type="submission" date="2018-12" db="EMBL/GenBank/DDBJ databases">
        <title>Draft genome sequence of Embleya hyalina NBRC 13850T.</title>
        <authorList>
            <person name="Komaki H."/>
            <person name="Hosoyama A."/>
            <person name="Kimura A."/>
            <person name="Ichikawa N."/>
            <person name="Tamura T."/>
        </authorList>
    </citation>
    <scope>NUCLEOTIDE SEQUENCE [LARGE SCALE GENOMIC DNA]</scope>
    <source>
        <strain evidence="6 7">NBRC 13850</strain>
    </source>
</reference>
<dbReference type="Proteomes" id="UP000286931">
    <property type="component" value="Unassembled WGS sequence"/>
</dbReference>
<dbReference type="NCBIfam" id="TIGR03215">
    <property type="entry name" value="ac_ald_DH_ac"/>
    <property type="match status" value="1"/>
</dbReference>
<dbReference type="SMART" id="SM00859">
    <property type="entry name" value="Semialdhyde_dh"/>
    <property type="match status" value="1"/>
</dbReference>
<dbReference type="PIRSF" id="PIRSF015689">
    <property type="entry name" value="Actaldh_dh_actl"/>
    <property type="match status" value="1"/>
</dbReference>
<evidence type="ECO:0000256" key="2">
    <source>
        <dbReference type="ARBA" id="ARBA00023027"/>
    </source>
</evidence>
<comment type="catalytic activity">
    <reaction evidence="3">
        <text>acetaldehyde + NAD(+) + CoA = acetyl-CoA + NADH + H(+)</text>
        <dbReference type="Rhea" id="RHEA:23288"/>
        <dbReference type="ChEBI" id="CHEBI:15343"/>
        <dbReference type="ChEBI" id="CHEBI:15378"/>
        <dbReference type="ChEBI" id="CHEBI:57287"/>
        <dbReference type="ChEBI" id="CHEBI:57288"/>
        <dbReference type="ChEBI" id="CHEBI:57540"/>
        <dbReference type="ChEBI" id="CHEBI:57945"/>
        <dbReference type="EC" id="1.2.1.10"/>
    </reaction>
</comment>
<sequence>MTRTKVAVIGSGNIGTDLMIKVLRTAEHLEMGAMVGIDADSDGLARARRLGVPTTHDGVEGLIAMPGFDEIGIVFDATSAKAHAHNAARLRPYGKRLIDLTPAALGPYVIPAVNLEQHLDADDVNMVTCGGQATIPVVAAIGAVAPVEYAEIVASIASKSAGPGTRANIDEFTETTSAAIVEVGGARRGKAIIVLNPAEPPLIMRDTVLALVRAPGPDAEEEIREAVAAMVAAVAEYVPGYRLKQEVQVSPVPADLPLETLLAPGTDRPTHQVSVFLEVEGAAHYLPAYAGNLDIMTSAALRVGERMAARDAARGPDTDGDRGTTRRHVEAAS</sequence>
<keyword evidence="2 3" id="KW-0520">NAD</keyword>
<dbReference type="EMBL" id="BIFH01000013">
    <property type="protein sequence ID" value="GCD93008.1"/>
    <property type="molecule type" value="Genomic_DNA"/>
</dbReference>
<comment type="caution">
    <text evidence="6">The sequence shown here is derived from an EMBL/GenBank/DDBJ whole genome shotgun (WGS) entry which is preliminary data.</text>
</comment>
<proteinExistence type="inferred from homology"/>
<dbReference type="InterPro" id="IPR000534">
    <property type="entry name" value="Semialdehyde_DH_NAD-bd"/>
</dbReference>
<name>A0A401YEM7_9ACTN</name>
<dbReference type="HAMAP" id="MF_01657">
    <property type="entry name" value="Ac_ald_DH_ac"/>
    <property type="match status" value="1"/>
</dbReference>
<comment type="similarity">
    <text evidence="1 3">Belongs to the acetaldehyde dehydrogenase family.</text>
</comment>
<evidence type="ECO:0000256" key="1">
    <source>
        <dbReference type="ARBA" id="ARBA00009244"/>
    </source>
</evidence>
<accession>A0A401YEM7</accession>
<dbReference type="InterPro" id="IPR036291">
    <property type="entry name" value="NAD(P)-bd_dom_sf"/>
</dbReference>
<dbReference type="RefSeq" id="WP_126635300.1">
    <property type="nucleotide sequence ID" value="NZ_BIFH01000013.1"/>
</dbReference>
<evidence type="ECO:0000256" key="3">
    <source>
        <dbReference type="HAMAP-Rule" id="MF_01657"/>
    </source>
</evidence>
<dbReference type="CDD" id="cd23933">
    <property type="entry name" value="ALDH_C"/>
    <property type="match status" value="1"/>
</dbReference>
<dbReference type="AlphaFoldDB" id="A0A401YEM7"/>
<protein>
    <recommendedName>
        <fullName evidence="3">Acetaldehyde dehydrogenase</fullName>
        <ecNumber evidence="3">1.2.1.10</ecNumber>
    </recommendedName>
    <alternativeName>
        <fullName evidence="3">Acetaldehyde dehydrogenase [acetylating]</fullName>
    </alternativeName>
</protein>
<feature type="binding site" evidence="3">
    <location>
        <position position="292"/>
    </location>
    <ligand>
        <name>NAD(+)</name>
        <dbReference type="ChEBI" id="CHEBI:57540"/>
    </ligand>
</feature>
<keyword evidence="7" id="KW-1185">Reference proteome</keyword>
<dbReference type="EC" id="1.2.1.10" evidence="3"/>
<feature type="binding site" evidence="3">
    <location>
        <begin position="11"/>
        <end position="14"/>
    </location>
    <ligand>
        <name>NAD(+)</name>
        <dbReference type="ChEBI" id="CHEBI:57540"/>
    </ligand>
</feature>
<feature type="region of interest" description="Disordered" evidence="4">
    <location>
        <begin position="308"/>
        <end position="333"/>
    </location>
</feature>
<dbReference type="Pfam" id="PF01118">
    <property type="entry name" value="Semialdhyde_dh"/>
    <property type="match status" value="1"/>
</dbReference>
<dbReference type="GO" id="GO:0008774">
    <property type="term" value="F:acetaldehyde dehydrogenase (acetylating) activity"/>
    <property type="evidence" value="ECO:0007669"/>
    <property type="project" value="UniProtKB-UniRule"/>
</dbReference>
<feature type="binding site" evidence="3">
    <location>
        <begin position="160"/>
        <end position="168"/>
    </location>
    <ligand>
        <name>NAD(+)</name>
        <dbReference type="ChEBI" id="CHEBI:57540"/>
    </ligand>
</feature>
<dbReference type="SUPFAM" id="SSF55347">
    <property type="entry name" value="Glyceraldehyde-3-phosphate dehydrogenase-like, C-terminal domain"/>
    <property type="match status" value="1"/>
</dbReference>
<feature type="active site" description="Acyl-thioester intermediate" evidence="3">
    <location>
        <position position="129"/>
    </location>
</feature>
<evidence type="ECO:0000256" key="4">
    <source>
        <dbReference type="SAM" id="MobiDB-lite"/>
    </source>
</evidence>
<dbReference type="OrthoDB" id="9786743at2"/>
<keyword evidence="3" id="KW-0058">Aromatic hydrocarbons catabolism</keyword>
<evidence type="ECO:0000313" key="7">
    <source>
        <dbReference type="Proteomes" id="UP000286931"/>
    </source>
</evidence>
<evidence type="ECO:0000259" key="5">
    <source>
        <dbReference type="SMART" id="SM00859"/>
    </source>
</evidence>
<dbReference type="InterPro" id="IPR015426">
    <property type="entry name" value="Acetylaldehyde_DH_C"/>
</dbReference>
<dbReference type="SUPFAM" id="SSF51735">
    <property type="entry name" value="NAD(P)-binding Rossmann-fold domains"/>
    <property type="match status" value="1"/>
</dbReference>
<dbReference type="Gene3D" id="3.40.50.720">
    <property type="entry name" value="NAD(P)-binding Rossmann-like Domain"/>
    <property type="match status" value="1"/>
</dbReference>
<organism evidence="6 7">
    <name type="scientific">Embleya hyalina</name>
    <dbReference type="NCBI Taxonomy" id="516124"/>
    <lineage>
        <taxon>Bacteria</taxon>
        <taxon>Bacillati</taxon>
        <taxon>Actinomycetota</taxon>
        <taxon>Actinomycetes</taxon>
        <taxon>Kitasatosporales</taxon>
        <taxon>Streptomycetaceae</taxon>
        <taxon>Embleya</taxon>
    </lineage>
</organism>
<dbReference type="Gene3D" id="3.30.360.10">
    <property type="entry name" value="Dihydrodipicolinate Reductase, domain 2"/>
    <property type="match status" value="1"/>
</dbReference>
<dbReference type="Pfam" id="PF09290">
    <property type="entry name" value="AcetDehyd-dimer"/>
    <property type="match status" value="1"/>
</dbReference>
<keyword evidence="3" id="KW-0560">Oxidoreductase</keyword>
<dbReference type="GO" id="GO:0051287">
    <property type="term" value="F:NAD binding"/>
    <property type="evidence" value="ECO:0007669"/>
    <property type="project" value="UniProtKB-UniRule"/>
</dbReference>
<dbReference type="InterPro" id="IPR003361">
    <property type="entry name" value="Acetaldehyde_dehydrogenase"/>
</dbReference>
<dbReference type="NCBIfam" id="NF006157">
    <property type="entry name" value="PRK08300.1"/>
    <property type="match status" value="1"/>
</dbReference>
<evidence type="ECO:0000313" key="6">
    <source>
        <dbReference type="EMBL" id="GCD93008.1"/>
    </source>
</evidence>
<feature type="domain" description="Semialdehyde dehydrogenase NAD-binding" evidence="5">
    <location>
        <begin position="5"/>
        <end position="121"/>
    </location>
</feature>